<dbReference type="InterPro" id="IPR054382">
    <property type="entry name" value="wHTH_alphaproteobact"/>
</dbReference>
<protein>
    <recommendedName>
        <fullName evidence="1">Winged helix domain-containing protein</fullName>
    </recommendedName>
</protein>
<keyword evidence="3" id="KW-1185">Reference proteome</keyword>
<dbReference type="Proteomes" id="UP000664761">
    <property type="component" value="Unassembled WGS sequence"/>
</dbReference>
<evidence type="ECO:0000313" key="2">
    <source>
        <dbReference type="EMBL" id="MBO0334942.1"/>
    </source>
</evidence>
<feature type="domain" description="Winged helix" evidence="1">
    <location>
        <begin position="20"/>
        <end position="91"/>
    </location>
</feature>
<name>A0ABS3F8U9_9PROT</name>
<organism evidence="2 3">
    <name type="scientific">Sneathiella sedimenti</name>
    <dbReference type="NCBI Taxonomy" id="2816034"/>
    <lineage>
        <taxon>Bacteria</taxon>
        <taxon>Pseudomonadati</taxon>
        <taxon>Pseudomonadota</taxon>
        <taxon>Alphaproteobacteria</taxon>
        <taxon>Sneathiellales</taxon>
        <taxon>Sneathiellaceae</taxon>
        <taxon>Sneathiella</taxon>
    </lineage>
</organism>
<accession>A0ABS3F8U9</accession>
<dbReference type="RefSeq" id="WP_207047258.1">
    <property type="nucleotide sequence ID" value="NZ_JAFLNC010000005.1"/>
</dbReference>
<proteinExistence type="predicted"/>
<comment type="caution">
    <text evidence="2">The sequence shown here is derived from an EMBL/GenBank/DDBJ whole genome shotgun (WGS) entry which is preliminary data.</text>
</comment>
<sequence length="106" mass="11992">MKRFEINASYDVDGKRITREIIGRYAWALLELKKAGKRGCTPIDNPAPRWSAYIHQLRHEYGLDIQTIWETHKGPFPGNHARYVLQSNVSLEPVDSSAEVANGKAA</sequence>
<gene>
    <name evidence="2" type="ORF">J0X12_15050</name>
</gene>
<dbReference type="Pfam" id="PF22324">
    <property type="entry name" value="HTH_91"/>
    <property type="match status" value="1"/>
</dbReference>
<evidence type="ECO:0000313" key="3">
    <source>
        <dbReference type="Proteomes" id="UP000664761"/>
    </source>
</evidence>
<evidence type="ECO:0000259" key="1">
    <source>
        <dbReference type="Pfam" id="PF22324"/>
    </source>
</evidence>
<reference evidence="2 3" key="1">
    <citation type="submission" date="2021-03" db="EMBL/GenBank/DDBJ databases">
        <title>Sneathiella sp. CAU 1612 isolated from Kang Won-do.</title>
        <authorList>
            <person name="Kim W."/>
        </authorList>
    </citation>
    <scope>NUCLEOTIDE SEQUENCE [LARGE SCALE GENOMIC DNA]</scope>
    <source>
        <strain evidence="2 3">CAU 1612</strain>
    </source>
</reference>
<dbReference type="EMBL" id="JAFLNC010000005">
    <property type="protein sequence ID" value="MBO0334942.1"/>
    <property type="molecule type" value="Genomic_DNA"/>
</dbReference>